<dbReference type="Proteomes" id="UP000515312">
    <property type="component" value="Chromosome"/>
</dbReference>
<gene>
    <name evidence="2" type="ORF">H7849_05945</name>
</gene>
<organism evidence="2 3">
    <name type="scientific">Alloacidobacterium dinghuense</name>
    <dbReference type="NCBI Taxonomy" id="2763107"/>
    <lineage>
        <taxon>Bacteria</taxon>
        <taxon>Pseudomonadati</taxon>
        <taxon>Acidobacteriota</taxon>
        <taxon>Terriglobia</taxon>
        <taxon>Terriglobales</taxon>
        <taxon>Acidobacteriaceae</taxon>
        <taxon>Alloacidobacterium</taxon>
    </lineage>
</organism>
<dbReference type="EMBL" id="CP060394">
    <property type="protein sequence ID" value="QNI33488.1"/>
    <property type="molecule type" value="Genomic_DNA"/>
</dbReference>
<dbReference type="SUPFAM" id="SSF55729">
    <property type="entry name" value="Acyl-CoA N-acyltransferases (Nat)"/>
    <property type="match status" value="1"/>
</dbReference>
<proteinExistence type="predicted"/>
<dbReference type="GO" id="GO:0016747">
    <property type="term" value="F:acyltransferase activity, transferring groups other than amino-acyl groups"/>
    <property type="evidence" value="ECO:0007669"/>
    <property type="project" value="InterPro"/>
</dbReference>
<evidence type="ECO:0000313" key="3">
    <source>
        <dbReference type="Proteomes" id="UP000515312"/>
    </source>
</evidence>
<dbReference type="InterPro" id="IPR000182">
    <property type="entry name" value="GNAT_dom"/>
</dbReference>
<reference evidence="2 3" key="1">
    <citation type="submission" date="2020-08" db="EMBL/GenBank/DDBJ databases">
        <title>Edaphobacter telluris sp. nov. and Acidobacterium dinghuensis sp. nov., two acidobacteria isolated from forest soil.</title>
        <authorList>
            <person name="Fu J."/>
            <person name="Qiu L."/>
        </authorList>
    </citation>
    <scope>NUCLEOTIDE SEQUENCE [LARGE SCALE GENOMIC DNA]</scope>
    <source>
        <strain evidence="2">4Y35</strain>
    </source>
</reference>
<dbReference type="RefSeq" id="WP_186744957.1">
    <property type="nucleotide sequence ID" value="NZ_CP060394.1"/>
</dbReference>
<dbReference type="KEGG" id="adin:H7849_05945"/>
<dbReference type="AlphaFoldDB" id="A0A7G8BLR8"/>
<feature type="domain" description="N-acetyltransferase" evidence="1">
    <location>
        <begin position="106"/>
        <end position="268"/>
    </location>
</feature>
<protein>
    <recommendedName>
        <fullName evidence="1">N-acetyltransferase domain-containing protein</fullName>
    </recommendedName>
</protein>
<dbReference type="InterPro" id="IPR016181">
    <property type="entry name" value="Acyl_CoA_acyltransferase"/>
</dbReference>
<dbReference type="PROSITE" id="PS51186">
    <property type="entry name" value="GNAT"/>
    <property type="match status" value="1"/>
</dbReference>
<dbReference type="Gene3D" id="3.40.630.30">
    <property type="match status" value="1"/>
</dbReference>
<accession>A0A7G8BLR8</accession>
<evidence type="ECO:0000259" key="1">
    <source>
        <dbReference type="PROSITE" id="PS51186"/>
    </source>
</evidence>
<keyword evidence="3" id="KW-1185">Reference proteome</keyword>
<evidence type="ECO:0000313" key="2">
    <source>
        <dbReference type="EMBL" id="QNI33488.1"/>
    </source>
</evidence>
<sequence length="302" mass="35156">MTKLINVRDREIHVAGRTLRIAQLHGDRYKFLDDPVPVIEGLRAAGERVDLFSFAQRLPDSKPKFSYSFEWDNFAVLPITTFENWWKNELGFKARNKAKQAEKNGVVVREVPFDDALVAGIREIYNECPIRQRRRFPHYGKDFETVRREEATFLDSSIFLGAFFDDRLIGFVKLVPDETCTQAGLMNIISMVKHRDKVPQNALIAHAVRACATRGIQYLVYSRFDYGKKEHDGLRDFKERNGFRRVDTPRFYVPLTTMGRIALRLKLHHSISERIPEGVASRLRDLRAGWYERKYRSVMGEA</sequence>
<name>A0A7G8BLR8_9BACT</name>